<comment type="caution">
    <text evidence="1">The sequence shown here is derived from an EMBL/GenBank/DDBJ whole genome shotgun (WGS) entry which is preliminary data.</text>
</comment>
<proteinExistence type="predicted"/>
<organism evidence="1 2">
    <name type="scientific">Bauhinia variegata</name>
    <name type="common">Purple orchid tree</name>
    <name type="synonym">Phanera variegata</name>
    <dbReference type="NCBI Taxonomy" id="167791"/>
    <lineage>
        <taxon>Eukaryota</taxon>
        <taxon>Viridiplantae</taxon>
        <taxon>Streptophyta</taxon>
        <taxon>Embryophyta</taxon>
        <taxon>Tracheophyta</taxon>
        <taxon>Spermatophyta</taxon>
        <taxon>Magnoliopsida</taxon>
        <taxon>eudicotyledons</taxon>
        <taxon>Gunneridae</taxon>
        <taxon>Pentapetalae</taxon>
        <taxon>rosids</taxon>
        <taxon>fabids</taxon>
        <taxon>Fabales</taxon>
        <taxon>Fabaceae</taxon>
        <taxon>Cercidoideae</taxon>
        <taxon>Cercideae</taxon>
        <taxon>Bauhiniinae</taxon>
        <taxon>Bauhinia</taxon>
    </lineage>
</organism>
<evidence type="ECO:0000313" key="2">
    <source>
        <dbReference type="Proteomes" id="UP000828941"/>
    </source>
</evidence>
<dbReference type="Proteomes" id="UP000828941">
    <property type="component" value="Chromosome 2"/>
</dbReference>
<dbReference type="EMBL" id="CM039427">
    <property type="protein sequence ID" value="KAI4353221.1"/>
    <property type="molecule type" value="Genomic_DNA"/>
</dbReference>
<reference evidence="1 2" key="1">
    <citation type="journal article" date="2022" name="DNA Res.">
        <title>Chromosomal-level genome assembly of the orchid tree Bauhinia variegata (Leguminosae; Cercidoideae) supports the allotetraploid origin hypothesis of Bauhinia.</title>
        <authorList>
            <person name="Zhong Y."/>
            <person name="Chen Y."/>
            <person name="Zheng D."/>
            <person name="Pang J."/>
            <person name="Liu Y."/>
            <person name="Luo S."/>
            <person name="Meng S."/>
            <person name="Qian L."/>
            <person name="Wei D."/>
            <person name="Dai S."/>
            <person name="Zhou R."/>
        </authorList>
    </citation>
    <scope>NUCLEOTIDE SEQUENCE [LARGE SCALE GENOMIC DNA]</scope>
    <source>
        <strain evidence="1">BV-YZ2020</strain>
    </source>
</reference>
<gene>
    <name evidence="1" type="ORF">L6164_002187</name>
</gene>
<evidence type="ECO:0000313" key="1">
    <source>
        <dbReference type="EMBL" id="KAI4353221.1"/>
    </source>
</evidence>
<keyword evidence="2" id="KW-1185">Reference proteome</keyword>
<protein>
    <submittedName>
        <fullName evidence="1">Uncharacterized protein</fullName>
    </submittedName>
</protein>
<name>A0ACB9Q059_BAUVA</name>
<accession>A0ACB9Q059</accession>
<sequence>MAWQGSSSSSSFSYKWTYDVFLSFRGKDTRTGFTGNLYKALCQRGIHTFIDDAQLRRGKEITPSLAKAIEESRIAIVVFSEYYASSRFCLEELIKIIDCIKTKGRLVLQVFYKVDPSQVGRQTRSYGEAFARYESVHYHEPGKVLKWRSALSMAANLTGYHYYGEQIISSS</sequence>